<dbReference type="KEGG" id="mvn:Mevan_0929"/>
<dbReference type="Proteomes" id="UP000001107">
    <property type="component" value="Chromosome"/>
</dbReference>
<dbReference type="AlphaFoldDB" id="A6UQR1"/>
<protein>
    <submittedName>
        <fullName evidence="2">Uncharacterized protein</fullName>
    </submittedName>
</protein>
<accession>A6UQR1</accession>
<keyword evidence="1" id="KW-0812">Transmembrane</keyword>
<feature type="transmembrane region" description="Helical" evidence="1">
    <location>
        <begin position="32"/>
        <end position="53"/>
    </location>
</feature>
<evidence type="ECO:0000313" key="3">
    <source>
        <dbReference type="Proteomes" id="UP000001107"/>
    </source>
</evidence>
<evidence type="ECO:0000256" key="1">
    <source>
        <dbReference type="SAM" id="Phobius"/>
    </source>
</evidence>
<gene>
    <name evidence="2" type="ordered locus">Mevan_0929</name>
</gene>
<name>A6UQR1_METVS</name>
<feature type="transmembrane region" description="Helical" evidence="1">
    <location>
        <begin position="65"/>
        <end position="90"/>
    </location>
</feature>
<reference evidence="2" key="1">
    <citation type="submission" date="2007-06" db="EMBL/GenBank/DDBJ databases">
        <title>Complete sequence of Methanococcus vannielii SB.</title>
        <authorList>
            <consortium name="US DOE Joint Genome Institute"/>
            <person name="Copeland A."/>
            <person name="Lucas S."/>
            <person name="Lapidus A."/>
            <person name="Barry K."/>
            <person name="Glavina del Rio T."/>
            <person name="Dalin E."/>
            <person name="Tice H."/>
            <person name="Pitluck S."/>
            <person name="Chain P."/>
            <person name="Malfatti S."/>
            <person name="Shin M."/>
            <person name="Vergez L."/>
            <person name="Schmutz J."/>
            <person name="Larimer F."/>
            <person name="Land M."/>
            <person name="Hauser L."/>
            <person name="Kyrpides N."/>
            <person name="Anderson I."/>
            <person name="Sieprawska-Lupa M."/>
            <person name="Whitman W.B."/>
            <person name="Richardson P."/>
        </authorList>
    </citation>
    <scope>NUCLEOTIDE SEQUENCE [LARGE SCALE GENOMIC DNA]</scope>
    <source>
        <strain evidence="2">SB</strain>
    </source>
</reference>
<keyword evidence="1" id="KW-1133">Transmembrane helix</keyword>
<dbReference type="GeneID" id="5326058"/>
<evidence type="ECO:0000313" key="2">
    <source>
        <dbReference type="EMBL" id="ABR54833.1"/>
    </source>
</evidence>
<feature type="transmembrane region" description="Helical" evidence="1">
    <location>
        <begin position="6"/>
        <end position="25"/>
    </location>
</feature>
<dbReference type="HOGENOM" id="CLU_2340216_0_0_2"/>
<dbReference type="eggNOG" id="arCOG06682">
    <property type="taxonomic scope" value="Archaea"/>
</dbReference>
<keyword evidence="3" id="KW-1185">Reference proteome</keyword>
<keyword evidence="1" id="KW-0472">Membrane</keyword>
<proteinExistence type="predicted"/>
<dbReference type="EMBL" id="CP000742">
    <property type="protein sequence ID" value="ABR54833.1"/>
    <property type="molecule type" value="Genomic_DNA"/>
</dbReference>
<dbReference type="RefSeq" id="WP_012065762.1">
    <property type="nucleotide sequence ID" value="NC_009634.1"/>
</dbReference>
<organism evidence="2 3">
    <name type="scientific">Methanococcus vannielii (strain ATCC 35089 / DSM 1224 / JCM 13029 / OCM 148 / SB)</name>
    <dbReference type="NCBI Taxonomy" id="406327"/>
    <lineage>
        <taxon>Archaea</taxon>
        <taxon>Methanobacteriati</taxon>
        <taxon>Methanobacteriota</taxon>
        <taxon>Methanomada group</taxon>
        <taxon>Methanococci</taxon>
        <taxon>Methanococcales</taxon>
        <taxon>Methanococcaceae</taxon>
        <taxon>Methanococcus</taxon>
    </lineage>
</organism>
<dbReference type="STRING" id="406327.Mevan_0929"/>
<sequence length="100" mass="11225">MRGKMEYEIILLFFVIGLFSGFFSISNKIIHIFPIIAVFNIILYEIYLIYILNVKGSSNLPIENMLGFILIDAVATVLITAIGFSIGLFLKIAKGKSYGR</sequence>